<organism evidence="2 3">
    <name type="scientific">Candidatus Haliotispira prima</name>
    <dbReference type="NCBI Taxonomy" id="3034016"/>
    <lineage>
        <taxon>Bacteria</taxon>
        <taxon>Pseudomonadati</taxon>
        <taxon>Spirochaetota</taxon>
        <taxon>Spirochaetia</taxon>
        <taxon>Spirochaetales</taxon>
        <taxon>Spirochaetaceae</taxon>
        <taxon>Candidatus Haliotispira</taxon>
    </lineage>
</organism>
<feature type="domain" description="TP-1001-like C-terminal" evidence="1">
    <location>
        <begin position="135"/>
        <end position="339"/>
    </location>
</feature>
<gene>
    <name evidence="2" type="ORF">P0082_02390</name>
</gene>
<proteinExistence type="predicted"/>
<dbReference type="Proteomes" id="UP001228690">
    <property type="component" value="Chromosome"/>
</dbReference>
<evidence type="ECO:0000259" key="1">
    <source>
        <dbReference type="Pfam" id="PF26342"/>
    </source>
</evidence>
<protein>
    <recommendedName>
        <fullName evidence="1">TP-1001-like C-terminal domain-containing protein</fullName>
    </recommendedName>
</protein>
<dbReference type="Pfam" id="PF26342">
    <property type="entry name" value="TP_1001_2nd"/>
    <property type="match status" value="1"/>
</dbReference>
<dbReference type="InterPro" id="IPR058683">
    <property type="entry name" value="TP_1001-like_C"/>
</dbReference>
<accession>A0ABY8MI81</accession>
<sequence>MRSRSRRKSGWLAVIIPRVIPWVLLLSWSCSLDRAIDGLGLMERDIHPPVLLEQQGFEDYFSFRFDEPIHSGGFSQIQPELPFDSADISGTALEIRLGQKTVPGRSYLLRAWVADAENNTLHFLVRVYGKNLYPARLLINELNPEGSKSSNSPEVIEFYAEEGGNIGGLMFAVGTKEENKGSFIFPPLDIAAGDFILLHTRWDPSHKYDIERVDETDSKARARARLSSNQAWDFWADEISGLSDTNGALALYQSPQGALMDAVIYSTSVTAERYRGWKTSYLERQVDILADLGGWLGSGSSLVPEDAIRSKDSTGTRSLSRLHVDGKPVDTNSAADWIIVPTRGYSFGAPNILERYSK</sequence>
<evidence type="ECO:0000313" key="2">
    <source>
        <dbReference type="EMBL" id="WGK69732.1"/>
    </source>
</evidence>
<reference evidence="2 3" key="1">
    <citation type="submission" date="2023-04" db="EMBL/GenBank/DDBJ databases">
        <title>Spirochaete genome identified in red abalone sample constitutes a novel genus.</title>
        <authorList>
            <person name="Sharma S.P."/>
            <person name="Purcell C.M."/>
            <person name="Hyde J.R."/>
            <person name="Severin A.J."/>
        </authorList>
    </citation>
    <scope>NUCLEOTIDE SEQUENCE [LARGE SCALE GENOMIC DNA]</scope>
    <source>
        <strain evidence="2 3">SP-2023</strain>
    </source>
</reference>
<keyword evidence="3" id="KW-1185">Reference proteome</keyword>
<name>A0ABY8MI81_9SPIO</name>
<evidence type="ECO:0000313" key="3">
    <source>
        <dbReference type="Proteomes" id="UP001228690"/>
    </source>
</evidence>
<dbReference type="EMBL" id="CP123443">
    <property type="protein sequence ID" value="WGK69732.1"/>
    <property type="molecule type" value="Genomic_DNA"/>
</dbReference>
<dbReference type="RefSeq" id="WP_326927918.1">
    <property type="nucleotide sequence ID" value="NZ_CP123443.1"/>
</dbReference>